<name>A0AAE3GL82_9PSEU</name>
<proteinExistence type="inferred from homology"/>
<dbReference type="CDD" id="cd05233">
    <property type="entry name" value="SDR_c"/>
    <property type="match status" value="1"/>
</dbReference>
<sequence>MAARGWGRIIHLASQQSIRAFGNSGAYGVAKAGLAALTRSQAEAWSRHGVRVNAIAPGFVSTPLTRAVFA</sequence>
<evidence type="ECO:0000256" key="1">
    <source>
        <dbReference type="ARBA" id="ARBA00006484"/>
    </source>
</evidence>
<gene>
    <name evidence="2" type="ORF">LX83_006339</name>
</gene>
<protein>
    <submittedName>
        <fullName evidence="2">Short chain dehydrogenase</fullName>
    </submittedName>
</protein>
<dbReference type="PANTHER" id="PTHR42879">
    <property type="entry name" value="3-OXOACYL-(ACYL-CARRIER-PROTEIN) REDUCTASE"/>
    <property type="match status" value="1"/>
</dbReference>
<dbReference type="Gene3D" id="3.40.50.720">
    <property type="entry name" value="NAD(P)-binding Rossmann-like Domain"/>
    <property type="match status" value="1"/>
</dbReference>
<dbReference type="Proteomes" id="UP001206128">
    <property type="component" value="Unassembled WGS sequence"/>
</dbReference>
<evidence type="ECO:0000313" key="3">
    <source>
        <dbReference type="Proteomes" id="UP001206128"/>
    </source>
</evidence>
<dbReference type="InterPro" id="IPR002347">
    <property type="entry name" value="SDR_fam"/>
</dbReference>
<accession>A0AAE3GL82</accession>
<keyword evidence="3" id="KW-1185">Reference proteome</keyword>
<dbReference type="PANTHER" id="PTHR42879:SF2">
    <property type="entry name" value="3-OXOACYL-[ACYL-CARRIER-PROTEIN] REDUCTASE FABG"/>
    <property type="match status" value="1"/>
</dbReference>
<dbReference type="SUPFAM" id="SSF51735">
    <property type="entry name" value="NAD(P)-binding Rossmann-fold domains"/>
    <property type="match status" value="1"/>
</dbReference>
<dbReference type="GO" id="GO:0032787">
    <property type="term" value="P:monocarboxylic acid metabolic process"/>
    <property type="evidence" value="ECO:0007669"/>
    <property type="project" value="UniProtKB-ARBA"/>
</dbReference>
<reference evidence="2" key="1">
    <citation type="submission" date="2022-06" db="EMBL/GenBank/DDBJ databases">
        <title>Genomic Encyclopedia of Archaeal and Bacterial Type Strains, Phase II (KMG-II): from individual species to whole genera.</title>
        <authorList>
            <person name="Goeker M."/>
        </authorList>
    </citation>
    <scope>NUCLEOTIDE SEQUENCE</scope>
    <source>
        <strain evidence="2">DSM 43935</strain>
    </source>
</reference>
<comment type="similarity">
    <text evidence="1">Belongs to the short-chain dehydrogenases/reductases (SDR) family.</text>
</comment>
<dbReference type="PROSITE" id="PS00061">
    <property type="entry name" value="ADH_SHORT"/>
    <property type="match status" value="1"/>
</dbReference>
<comment type="caution">
    <text evidence="2">The sequence shown here is derived from an EMBL/GenBank/DDBJ whole genome shotgun (WGS) entry which is preliminary data.</text>
</comment>
<dbReference type="InterPro" id="IPR050259">
    <property type="entry name" value="SDR"/>
</dbReference>
<dbReference type="InterPro" id="IPR036291">
    <property type="entry name" value="NAD(P)-bd_dom_sf"/>
</dbReference>
<dbReference type="RefSeq" id="WP_301329231.1">
    <property type="nucleotide sequence ID" value="NZ_JAMTCK010000018.1"/>
</dbReference>
<dbReference type="InterPro" id="IPR020904">
    <property type="entry name" value="Sc_DH/Rdtase_CS"/>
</dbReference>
<dbReference type="PRINTS" id="PR00081">
    <property type="entry name" value="GDHRDH"/>
</dbReference>
<dbReference type="AlphaFoldDB" id="A0AAE3GL82"/>
<dbReference type="EMBL" id="JAMTCK010000018">
    <property type="protein sequence ID" value="MCP2169454.1"/>
    <property type="molecule type" value="Genomic_DNA"/>
</dbReference>
<evidence type="ECO:0000313" key="2">
    <source>
        <dbReference type="EMBL" id="MCP2169454.1"/>
    </source>
</evidence>
<dbReference type="Pfam" id="PF13561">
    <property type="entry name" value="adh_short_C2"/>
    <property type="match status" value="1"/>
</dbReference>
<organism evidence="2 3">
    <name type="scientific">Goodfellowiella coeruleoviolacea</name>
    <dbReference type="NCBI Taxonomy" id="334858"/>
    <lineage>
        <taxon>Bacteria</taxon>
        <taxon>Bacillati</taxon>
        <taxon>Actinomycetota</taxon>
        <taxon>Actinomycetes</taxon>
        <taxon>Pseudonocardiales</taxon>
        <taxon>Pseudonocardiaceae</taxon>
        <taxon>Goodfellowiella</taxon>
    </lineage>
</organism>